<feature type="region of interest" description="Disordered" evidence="1">
    <location>
        <begin position="31"/>
        <end position="69"/>
    </location>
</feature>
<accession>A0AAD4MWB5</accession>
<organism evidence="3 4">
    <name type="scientific">Ditylenchus destructor</name>
    <dbReference type="NCBI Taxonomy" id="166010"/>
    <lineage>
        <taxon>Eukaryota</taxon>
        <taxon>Metazoa</taxon>
        <taxon>Ecdysozoa</taxon>
        <taxon>Nematoda</taxon>
        <taxon>Chromadorea</taxon>
        <taxon>Rhabditida</taxon>
        <taxon>Tylenchina</taxon>
        <taxon>Tylenchomorpha</taxon>
        <taxon>Sphaerularioidea</taxon>
        <taxon>Anguinidae</taxon>
        <taxon>Anguininae</taxon>
        <taxon>Ditylenchus</taxon>
    </lineage>
</organism>
<sequence length="189" mass="21043">MTSIKNRYWLLIFAAFLGCCQLIPIPRKGTENLQSDPAVAKDPTLVELPTEKRSPQMSQSGSELYDGTASGSILQHTARQRRQMSSPFIHQTIKDQASDQQPSASSPHILTQKRDSKDRQKKDAENQKDREENAAENNSKSTKKSAKTPPQDKAPNDTSEEKREPQFLVASALSPHFLSLSGHDTLSKK</sequence>
<dbReference type="PROSITE" id="PS51257">
    <property type="entry name" value="PROKAR_LIPOPROTEIN"/>
    <property type="match status" value="1"/>
</dbReference>
<feature type="region of interest" description="Disordered" evidence="1">
    <location>
        <begin position="91"/>
        <end position="189"/>
    </location>
</feature>
<dbReference type="Proteomes" id="UP001201812">
    <property type="component" value="Unassembled WGS sequence"/>
</dbReference>
<protein>
    <submittedName>
        <fullName evidence="3">Uncharacterized protein</fullName>
    </submittedName>
</protein>
<reference evidence="3" key="1">
    <citation type="submission" date="2022-01" db="EMBL/GenBank/DDBJ databases">
        <title>Genome Sequence Resource for Two Populations of Ditylenchus destructor, the Migratory Endoparasitic Phytonematode.</title>
        <authorList>
            <person name="Zhang H."/>
            <person name="Lin R."/>
            <person name="Xie B."/>
        </authorList>
    </citation>
    <scope>NUCLEOTIDE SEQUENCE</scope>
    <source>
        <strain evidence="3">BazhouSP</strain>
    </source>
</reference>
<keyword evidence="2" id="KW-0732">Signal</keyword>
<keyword evidence="4" id="KW-1185">Reference proteome</keyword>
<comment type="caution">
    <text evidence="3">The sequence shown here is derived from an EMBL/GenBank/DDBJ whole genome shotgun (WGS) entry which is preliminary data.</text>
</comment>
<evidence type="ECO:0000256" key="1">
    <source>
        <dbReference type="SAM" id="MobiDB-lite"/>
    </source>
</evidence>
<dbReference type="EMBL" id="JAKKPZ010000055">
    <property type="protein sequence ID" value="KAI1705563.1"/>
    <property type="molecule type" value="Genomic_DNA"/>
</dbReference>
<dbReference type="AlphaFoldDB" id="A0AAD4MWB5"/>
<evidence type="ECO:0000256" key="2">
    <source>
        <dbReference type="SAM" id="SignalP"/>
    </source>
</evidence>
<name>A0AAD4MWB5_9BILA</name>
<proteinExistence type="predicted"/>
<feature type="compositionally biased region" description="Low complexity" evidence="1">
    <location>
        <begin position="98"/>
        <end position="107"/>
    </location>
</feature>
<feature type="signal peptide" evidence="2">
    <location>
        <begin position="1"/>
        <end position="22"/>
    </location>
</feature>
<feature type="chain" id="PRO_5042217180" evidence="2">
    <location>
        <begin position="23"/>
        <end position="189"/>
    </location>
</feature>
<evidence type="ECO:0000313" key="4">
    <source>
        <dbReference type="Proteomes" id="UP001201812"/>
    </source>
</evidence>
<gene>
    <name evidence="3" type="ORF">DdX_13527</name>
</gene>
<evidence type="ECO:0000313" key="3">
    <source>
        <dbReference type="EMBL" id="KAI1705563.1"/>
    </source>
</evidence>
<feature type="compositionally biased region" description="Basic and acidic residues" evidence="1">
    <location>
        <begin position="112"/>
        <end position="133"/>
    </location>
</feature>